<evidence type="ECO:0000256" key="1">
    <source>
        <dbReference type="SAM" id="MobiDB-lite"/>
    </source>
</evidence>
<dbReference type="Proteomes" id="UP000291613">
    <property type="component" value="Unassembled WGS sequence"/>
</dbReference>
<feature type="compositionally biased region" description="Basic and acidic residues" evidence="1">
    <location>
        <begin position="11"/>
        <end position="38"/>
    </location>
</feature>
<name>A0A4Q9G9T3_9HYPH</name>
<accession>A0A4Q9G9T3</accession>
<protein>
    <submittedName>
        <fullName evidence="2">Uncharacterized protein</fullName>
    </submittedName>
</protein>
<comment type="caution">
    <text evidence="2">The sequence shown here is derived from an EMBL/GenBank/DDBJ whole genome shotgun (WGS) entry which is preliminary data.</text>
</comment>
<dbReference type="AlphaFoldDB" id="A0A4Q9G9T3"/>
<proteinExistence type="predicted"/>
<dbReference type="RefSeq" id="WP_131004565.1">
    <property type="nucleotide sequence ID" value="NZ_JBHSZR010000006.1"/>
</dbReference>
<keyword evidence="3" id="KW-1185">Reference proteome</keyword>
<reference evidence="2 3" key="1">
    <citation type="submission" date="2019-02" db="EMBL/GenBank/DDBJ databases">
        <title>Hansschlegelia quercus sp. nov., a novel methylotrophic bacterium from buds of oak (Quercus robur L.).</title>
        <authorList>
            <person name="Agafonova N.V."/>
            <person name="Kaparullina E.N."/>
            <person name="Grouzdev D.S."/>
            <person name="Doronina N.V."/>
        </authorList>
    </citation>
    <scope>NUCLEOTIDE SEQUENCE [LARGE SCALE GENOMIC DNA]</scope>
    <source>
        <strain evidence="2 3">Dub</strain>
    </source>
</reference>
<organism evidence="2 3">
    <name type="scientific">Hansschlegelia quercus</name>
    <dbReference type="NCBI Taxonomy" id="2528245"/>
    <lineage>
        <taxon>Bacteria</taxon>
        <taxon>Pseudomonadati</taxon>
        <taxon>Pseudomonadota</taxon>
        <taxon>Alphaproteobacteria</taxon>
        <taxon>Hyphomicrobiales</taxon>
        <taxon>Methylopilaceae</taxon>
        <taxon>Hansschlegelia</taxon>
    </lineage>
</organism>
<gene>
    <name evidence="2" type="ORF">EYR15_15955</name>
</gene>
<dbReference type="EMBL" id="SIUB01000010">
    <property type="protein sequence ID" value="TBN47647.1"/>
    <property type="molecule type" value="Genomic_DNA"/>
</dbReference>
<sequence length="94" mass="10372">MRDDDEAQTQPERRERVQPAEERRKSGGRRREDREAARSKSRPARAYAPLVAQLIATSIGAPQTRSRRRATVQAAIDAYEKAAEPAPSKGGSTA</sequence>
<feature type="region of interest" description="Disordered" evidence="1">
    <location>
        <begin position="1"/>
        <end position="45"/>
    </location>
</feature>
<evidence type="ECO:0000313" key="2">
    <source>
        <dbReference type="EMBL" id="TBN47647.1"/>
    </source>
</evidence>
<evidence type="ECO:0000313" key="3">
    <source>
        <dbReference type="Proteomes" id="UP000291613"/>
    </source>
</evidence>